<proteinExistence type="predicted"/>
<organism evidence="1 2">
    <name type="scientific">Microbacterium esteraromaticum</name>
    <dbReference type="NCBI Taxonomy" id="57043"/>
    <lineage>
        <taxon>Bacteria</taxon>
        <taxon>Bacillati</taxon>
        <taxon>Actinomycetota</taxon>
        <taxon>Actinomycetes</taxon>
        <taxon>Micrococcales</taxon>
        <taxon>Microbacteriaceae</taxon>
        <taxon>Microbacterium</taxon>
    </lineage>
</organism>
<name>A0A1R4J8X4_9MICO</name>
<evidence type="ECO:0000313" key="2">
    <source>
        <dbReference type="Proteomes" id="UP000196320"/>
    </source>
</evidence>
<reference evidence="1 2" key="1">
    <citation type="submission" date="2017-02" db="EMBL/GenBank/DDBJ databases">
        <authorList>
            <person name="Peterson S.W."/>
        </authorList>
    </citation>
    <scope>NUCLEOTIDE SEQUENCE [LARGE SCALE GENOMIC DNA]</scope>
    <source>
        <strain evidence="1 2">B Mb 05.01</strain>
    </source>
</reference>
<dbReference type="Proteomes" id="UP000196320">
    <property type="component" value="Unassembled WGS sequence"/>
</dbReference>
<gene>
    <name evidence="1" type="ORF">FM104_05950</name>
</gene>
<accession>A0A1R4J8X4</accession>
<evidence type="ECO:0000313" key="1">
    <source>
        <dbReference type="EMBL" id="SJN28245.1"/>
    </source>
</evidence>
<keyword evidence="2" id="KW-1185">Reference proteome</keyword>
<dbReference type="AlphaFoldDB" id="A0A1R4J8X4"/>
<sequence>MHASSLTAQASGCRMPVSCVAHDRCHVRVRCAGLPCGMELGST</sequence>
<protein>
    <submittedName>
        <fullName evidence="1">Uncharacterized protein</fullName>
    </submittedName>
</protein>
<dbReference type="EMBL" id="FUKO01000019">
    <property type="protein sequence ID" value="SJN28245.1"/>
    <property type="molecule type" value="Genomic_DNA"/>
</dbReference>